<gene>
    <name evidence="2" type="ORF">F3Y22_tig00112762pilonHSYRG00019</name>
</gene>
<reference evidence="2" key="1">
    <citation type="submission" date="2019-09" db="EMBL/GenBank/DDBJ databases">
        <title>Draft genome information of white flower Hibiscus syriacus.</title>
        <authorList>
            <person name="Kim Y.-M."/>
        </authorList>
    </citation>
    <scope>NUCLEOTIDE SEQUENCE [LARGE SCALE GENOMIC DNA]</scope>
    <source>
        <strain evidence="2">YM2019G1</strain>
    </source>
</reference>
<dbReference type="Gene3D" id="3.90.190.10">
    <property type="entry name" value="Protein tyrosine phosphatase superfamily"/>
    <property type="match status" value="1"/>
</dbReference>
<organism evidence="2 3">
    <name type="scientific">Hibiscus syriacus</name>
    <name type="common">Rose of Sharon</name>
    <dbReference type="NCBI Taxonomy" id="106335"/>
    <lineage>
        <taxon>Eukaryota</taxon>
        <taxon>Viridiplantae</taxon>
        <taxon>Streptophyta</taxon>
        <taxon>Embryophyta</taxon>
        <taxon>Tracheophyta</taxon>
        <taxon>Spermatophyta</taxon>
        <taxon>Magnoliopsida</taxon>
        <taxon>eudicotyledons</taxon>
        <taxon>Gunneridae</taxon>
        <taxon>Pentapetalae</taxon>
        <taxon>rosids</taxon>
        <taxon>malvids</taxon>
        <taxon>Malvales</taxon>
        <taxon>Malvaceae</taxon>
        <taxon>Malvoideae</taxon>
        <taxon>Hibiscus</taxon>
    </lineage>
</organism>
<proteinExistence type="predicted"/>
<sequence>MRVEGFEGNAEASEDLSPPRDYPITGDDSESMGKSWFRSIINLCPETYPEANNEFLKAYGIRLFQFGIDGCKMFPELEGSSP</sequence>
<dbReference type="InterPro" id="IPR029021">
    <property type="entry name" value="Prot-tyrosine_phosphatase-like"/>
</dbReference>
<feature type="region of interest" description="Disordered" evidence="1">
    <location>
        <begin position="1"/>
        <end position="30"/>
    </location>
</feature>
<comment type="caution">
    <text evidence="2">The sequence shown here is derived from an EMBL/GenBank/DDBJ whole genome shotgun (WGS) entry which is preliminary data.</text>
</comment>
<evidence type="ECO:0000313" key="3">
    <source>
        <dbReference type="Proteomes" id="UP000436088"/>
    </source>
</evidence>
<dbReference type="EMBL" id="VEPZ02001648">
    <property type="protein sequence ID" value="KAE8664453.1"/>
    <property type="molecule type" value="Genomic_DNA"/>
</dbReference>
<protein>
    <submittedName>
        <fullName evidence="2">Uncharacterized protein</fullName>
    </submittedName>
</protein>
<dbReference type="AlphaFoldDB" id="A0A6A2WT88"/>
<dbReference type="Proteomes" id="UP000436088">
    <property type="component" value="Unassembled WGS sequence"/>
</dbReference>
<evidence type="ECO:0000313" key="2">
    <source>
        <dbReference type="EMBL" id="KAE8664453.1"/>
    </source>
</evidence>
<name>A0A6A2WT88_HIBSY</name>
<accession>A0A6A2WT88</accession>
<evidence type="ECO:0000256" key="1">
    <source>
        <dbReference type="SAM" id="MobiDB-lite"/>
    </source>
</evidence>
<keyword evidence="3" id="KW-1185">Reference proteome</keyword>